<evidence type="ECO:0000256" key="1">
    <source>
        <dbReference type="SAM" id="MobiDB-lite"/>
    </source>
</evidence>
<feature type="compositionally biased region" description="Basic and acidic residues" evidence="1">
    <location>
        <begin position="57"/>
        <end position="70"/>
    </location>
</feature>
<feature type="region of interest" description="Disordered" evidence="1">
    <location>
        <begin position="57"/>
        <end position="77"/>
    </location>
</feature>
<protein>
    <submittedName>
        <fullName evidence="2">Uncharacterized protein</fullName>
    </submittedName>
</protein>
<proteinExistence type="predicted"/>
<reference evidence="2 3" key="1">
    <citation type="submission" date="2015-01" db="EMBL/GenBank/DDBJ databases">
        <title>Evolution of Trichinella species and genotypes.</title>
        <authorList>
            <person name="Korhonen P.K."/>
            <person name="Edoardo P."/>
            <person name="Giuseppe L.R."/>
            <person name="Gasser R.B."/>
        </authorList>
    </citation>
    <scope>NUCLEOTIDE SEQUENCE [LARGE SCALE GENOMIC DNA]</scope>
    <source>
        <strain evidence="2">ISS1029</strain>
    </source>
</reference>
<accession>A0A0V1HVA6</accession>
<gene>
    <name evidence="2" type="ORF">T11_3133</name>
</gene>
<dbReference type="AlphaFoldDB" id="A0A0V1HVA6"/>
<comment type="caution">
    <text evidence="2">The sequence shown here is derived from an EMBL/GenBank/DDBJ whole genome shotgun (WGS) entry which is preliminary data.</text>
</comment>
<dbReference type="Proteomes" id="UP000055024">
    <property type="component" value="Unassembled WGS sequence"/>
</dbReference>
<keyword evidence="3" id="KW-1185">Reference proteome</keyword>
<dbReference type="EMBL" id="JYDP01000026">
    <property type="protein sequence ID" value="KRZ14303.1"/>
    <property type="molecule type" value="Genomic_DNA"/>
</dbReference>
<organism evidence="2 3">
    <name type="scientific">Trichinella zimbabwensis</name>
    <dbReference type="NCBI Taxonomy" id="268475"/>
    <lineage>
        <taxon>Eukaryota</taxon>
        <taxon>Metazoa</taxon>
        <taxon>Ecdysozoa</taxon>
        <taxon>Nematoda</taxon>
        <taxon>Enoplea</taxon>
        <taxon>Dorylaimia</taxon>
        <taxon>Trichinellida</taxon>
        <taxon>Trichinellidae</taxon>
        <taxon>Trichinella</taxon>
    </lineage>
</organism>
<sequence length="149" mass="17452">MSEESSTDWDYMTDSLTSSCYCDLSELIVLPYADISEPETVSECNIRVQSNYDYAFESEKSDDSDKETQRTSKKVKQPHHLQFRWKKTGELPLIDKNWIELEDYKLLCINDNSKKWSATITMKNFQHFINDDMIKLIGEQTYLNAQQLG</sequence>
<evidence type="ECO:0000313" key="2">
    <source>
        <dbReference type="EMBL" id="KRZ14303.1"/>
    </source>
</evidence>
<name>A0A0V1HVA6_9BILA</name>
<evidence type="ECO:0000313" key="3">
    <source>
        <dbReference type="Proteomes" id="UP000055024"/>
    </source>
</evidence>